<dbReference type="Proteomes" id="UP000027135">
    <property type="component" value="Unassembled WGS sequence"/>
</dbReference>
<protein>
    <submittedName>
        <fullName evidence="1">Uncharacterized protein</fullName>
    </submittedName>
</protein>
<dbReference type="EMBL" id="KK852980">
    <property type="protein sequence ID" value="KDR12983.1"/>
    <property type="molecule type" value="Genomic_DNA"/>
</dbReference>
<name>A0A067QSX3_ZOONE</name>
<evidence type="ECO:0000313" key="1">
    <source>
        <dbReference type="EMBL" id="KDR12983.1"/>
    </source>
</evidence>
<organism evidence="1 2">
    <name type="scientific">Zootermopsis nevadensis</name>
    <name type="common">Dampwood termite</name>
    <dbReference type="NCBI Taxonomy" id="136037"/>
    <lineage>
        <taxon>Eukaryota</taxon>
        <taxon>Metazoa</taxon>
        <taxon>Ecdysozoa</taxon>
        <taxon>Arthropoda</taxon>
        <taxon>Hexapoda</taxon>
        <taxon>Insecta</taxon>
        <taxon>Pterygota</taxon>
        <taxon>Neoptera</taxon>
        <taxon>Polyneoptera</taxon>
        <taxon>Dictyoptera</taxon>
        <taxon>Blattodea</taxon>
        <taxon>Blattoidea</taxon>
        <taxon>Termitoidae</taxon>
        <taxon>Termopsidae</taxon>
        <taxon>Zootermopsis</taxon>
    </lineage>
</organism>
<dbReference type="AlphaFoldDB" id="A0A067QSX3"/>
<accession>A0A067QSX3</accession>
<sequence length="244" mass="25595">MFPNKSSSDEISKIDAFIQNFKEDSVEANDVPEQLAESQSFGFVFSNEVTSAATSLFAHLSSTFPTNQVPVSRDTIDRTNEREEPVNMAAVTDCQVTSPLPQHAQMIAKSVRTTQQQIAPQCAATSVLLSWPSLISPPAAVTILAGDCETGSLHTGVEGSGIKQLNTGCESCGSTHYHPNPSSKSEALCQVSLGKGGGEAGADPTSYLFPTAIFSASVISSSSCGTAQPPSLVTSHGVEQVQEL</sequence>
<evidence type="ECO:0000313" key="2">
    <source>
        <dbReference type="Proteomes" id="UP000027135"/>
    </source>
</evidence>
<gene>
    <name evidence="1" type="ORF">L798_13189</name>
</gene>
<reference evidence="1 2" key="1">
    <citation type="journal article" date="2014" name="Nat. Commun.">
        <title>Molecular traces of alternative social organization in a termite genome.</title>
        <authorList>
            <person name="Terrapon N."/>
            <person name="Li C."/>
            <person name="Robertson H.M."/>
            <person name="Ji L."/>
            <person name="Meng X."/>
            <person name="Booth W."/>
            <person name="Chen Z."/>
            <person name="Childers C.P."/>
            <person name="Glastad K.M."/>
            <person name="Gokhale K."/>
            <person name="Gowin J."/>
            <person name="Gronenberg W."/>
            <person name="Hermansen R.A."/>
            <person name="Hu H."/>
            <person name="Hunt B.G."/>
            <person name="Huylmans A.K."/>
            <person name="Khalil S.M."/>
            <person name="Mitchell R.D."/>
            <person name="Munoz-Torres M.C."/>
            <person name="Mustard J.A."/>
            <person name="Pan H."/>
            <person name="Reese J.T."/>
            <person name="Scharf M.E."/>
            <person name="Sun F."/>
            <person name="Vogel H."/>
            <person name="Xiao J."/>
            <person name="Yang W."/>
            <person name="Yang Z."/>
            <person name="Yang Z."/>
            <person name="Zhou J."/>
            <person name="Zhu J."/>
            <person name="Brent C.S."/>
            <person name="Elsik C.G."/>
            <person name="Goodisman M.A."/>
            <person name="Liberles D.A."/>
            <person name="Roe R.M."/>
            <person name="Vargo E.L."/>
            <person name="Vilcinskas A."/>
            <person name="Wang J."/>
            <person name="Bornberg-Bauer E."/>
            <person name="Korb J."/>
            <person name="Zhang G."/>
            <person name="Liebig J."/>
        </authorList>
    </citation>
    <scope>NUCLEOTIDE SEQUENCE [LARGE SCALE GENOMIC DNA]</scope>
    <source>
        <tissue evidence="1">Whole organism</tissue>
    </source>
</reference>
<keyword evidence="2" id="KW-1185">Reference proteome</keyword>
<dbReference type="InParanoid" id="A0A067QSX3"/>
<proteinExistence type="predicted"/>